<proteinExistence type="predicted"/>
<sequence>MDTVAGTVPGWATPFRHMFVLSIAYSLRPLSRILSFPPSSSSFNALTLHDLATSLTSKSLADPTRSLRVDHNIGLLQLIVNLTNHPPLVGKSDTNPLLPLR</sequence>
<dbReference type="Proteomes" id="UP000177622">
    <property type="component" value="Unassembled WGS sequence"/>
</dbReference>
<name>A0A1F5LB70_PENAI</name>
<protein>
    <submittedName>
        <fullName evidence="1">Uncharacterized protein</fullName>
    </submittedName>
</protein>
<dbReference type="AlphaFoldDB" id="A0A1F5LB70"/>
<gene>
    <name evidence="1" type="ORF">PENARI_c017G01199</name>
</gene>
<evidence type="ECO:0000313" key="2">
    <source>
        <dbReference type="Proteomes" id="UP000177622"/>
    </source>
</evidence>
<dbReference type="EMBL" id="LXJU01000017">
    <property type="protein sequence ID" value="OGE50435.1"/>
    <property type="molecule type" value="Genomic_DNA"/>
</dbReference>
<reference evidence="1 2" key="1">
    <citation type="journal article" date="2016" name="Sci. Rep.">
        <title>Penicillium arizonense, a new, genome sequenced fungal species, reveals a high chemical diversity in secreted metabolites.</title>
        <authorList>
            <person name="Grijseels S."/>
            <person name="Nielsen J.C."/>
            <person name="Randelovic M."/>
            <person name="Nielsen J."/>
            <person name="Nielsen K.F."/>
            <person name="Workman M."/>
            <person name="Frisvad J.C."/>
        </authorList>
    </citation>
    <scope>NUCLEOTIDE SEQUENCE [LARGE SCALE GENOMIC DNA]</scope>
    <source>
        <strain evidence="1 2">CBS 141311</strain>
    </source>
</reference>
<dbReference type="GeneID" id="34578975"/>
<dbReference type="RefSeq" id="XP_022485883.1">
    <property type="nucleotide sequence ID" value="XM_022634241.1"/>
</dbReference>
<organism evidence="1 2">
    <name type="scientific">Penicillium arizonense</name>
    <dbReference type="NCBI Taxonomy" id="1835702"/>
    <lineage>
        <taxon>Eukaryota</taxon>
        <taxon>Fungi</taxon>
        <taxon>Dikarya</taxon>
        <taxon>Ascomycota</taxon>
        <taxon>Pezizomycotina</taxon>
        <taxon>Eurotiomycetes</taxon>
        <taxon>Eurotiomycetidae</taxon>
        <taxon>Eurotiales</taxon>
        <taxon>Aspergillaceae</taxon>
        <taxon>Penicillium</taxon>
    </lineage>
</organism>
<keyword evidence="2" id="KW-1185">Reference proteome</keyword>
<accession>A0A1F5LB70</accession>
<comment type="caution">
    <text evidence="1">The sequence shown here is derived from an EMBL/GenBank/DDBJ whole genome shotgun (WGS) entry which is preliminary data.</text>
</comment>
<evidence type="ECO:0000313" key="1">
    <source>
        <dbReference type="EMBL" id="OGE50435.1"/>
    </source>
</evidence>